<dbReference type="Proteomes" id="UP000675881">
    <property type="component" value="Unassembled WGS sequence"/>
</dbReference>
<evidence type="ECO:0000313" key="2">
    <source>
        <dbReference type="Proteomes" id="UP000675881"/>
    </source>
</evidence>
<reference evidence="1" key="1">
    <citation type="submission" date="2021-02" db="EMBL/GenBank/DDBJ databases">
        <authorList>
            <person name="Bekaert M."/>
        </authorList>
    </citation>
    <scope>NUCLEOTIDE SEQUENCE</scope>
    <source>
        <strain evidence="1">IoA-00</strain>
    </source>
</reference>
<proteinExistence type="predicted"/>
<organism evidence="1 2">
    <name type="scientific">Lepeophtheirus salmonis</name>
    <name type="common">Salmon louse</name>
    <name type="synonym">Caligus salmonis</name>
    <dbReference type="NCBI Taxonomy" id="72036"/>
    <lineage>
        <taxon>Eukaryota</taxon>
        <taxon>Metazoa</taxon>
        <taxon>Ecdysozoa</taxon>
        <taxon>Arthropoda</taxon>
        <taxon>Crustacea</taxon>
        <taxon>Multicrustacea</taxon>
        <taxon>Hexanauplia</taxon>
        <taxon>Copepoda</taxon>
        <taxon>Siphonostomatoida</taxon>
        <taxon>Caligidae</taxon>
        <taxon>Lepeophtheirus</taxon>
    </lineage>
</organism>
<sequence length="109" mass="12473">MHSVPVGFFFSPKQKRFPIWKKAIPEGNESIWDFVASQNVFTIDPNEIIASLACSKNASIIEKYLNMTRENQIFNSSANIVYDKVCETQIGRSAFIDFLKVEFDQIMTS</sequence>
<accession>A0A817FF67</accession>
<dbReference type="Gene3D" id="1.25.50.20">
    <property type="match status" value="1"/>
</dbReference>
<gene>
    <name evidence="1" type="ORF">LSAA_396</name>
</gene>
<name>A0A817FF67_LEPSM</name>
<protein>
    <submittedName>
        <fullName evidence="1">(salmon louse) hypothetical protein</fullName>
    </submittedName>
</protein>
<comment type="caution">
    <text evidence="1">The sequence shown here is derived from an EMBL/GenBank/DDBJ whole genome shotgun (WGS) entry which is preliminary data.</text>
</comment>
<dbReference type="AlphaFoldDB" id="A0A817FF67"/>
<evidence type="ECO:0000313" key="1">
    <source>
        <dbReference type="EMBL" id="CAF2748148.1"/>
    </source>
</evidence>
<dbReference type="EMBL" id="CAJNVT010000244">
    <property type="protein sequence ID" value="CAF2748148.1"/>
    <property type="molecule type" value="Genomic_DNA"/>
</dbReference>
<dbReference type="OrthoDB" id="10031169at2759"/>
<keyword evidence="2" id="KW-1185">Reference proteome</keyword>